<proteinExistence type="predicted"/>
<evidence type="ECO:0000313" key="3">
    <source>
        <dbReference type="Proteomes" id="UP001596435"/>
    </source>
</evidence>
<dbReference type="Proteomes" id="UP001596435">
    <property type="component" value="Unassembled WGS sequence"/>
</dbReference>
<sequence length="227" mass="24850">MGLDYSYEIFMPPRNVVRALTRLAELAPQGRDTPALPVTLPGGEQVTVQFTSNFRSKPVDCSAGGTLELDTSIVIGVDDAMREFFLRDSSRVDELGRVLVGYIYLTVRFTPAWHPNFASLQFTAATSSMSRMFVQSASVRKVFTDLTATSGGVCCLLDTETDVFDICWLNGETFSGETVPGARFLRYHDLVAAWREMRENEDDARAGFGTPGPVNGCGRSTGGDGHR</sequence>
<organism evidence="2 3">
    <name type="scientific">Kitasatospora paranensis</name>
    <dbReference type="NCBI Taxonomy" id="258053"/>
    <lineage>
        <taxon>Bacteria</taxon>
        <taxon>Bacillati</taxon>
        <taxon>Actinomycetota</taxon>
        <taxon>Actinomycetes</taxon>
        <taxon>Kitasatosporales</taxon>
        <taxon>Streptomycetaceae</taxon>
        <taxon>Kitasatospora</taxon>
    </lineage>
</organism>
<comment type="caution">
    <text evidence="2">The sequence shown here is derived from an EMBL/GenBank/DDBJ whole genome shotgun (WGS) entry which is preliminary data.</text>
</comment>
<dbReference type="RefSeq" id="WP_345704358.1">
    <property type="nucleotide sequence ID" value="NZ_BAABKV010000001.1"/>
</dbReference>
<evidence type="ECO:0000313" key="2">
    <source>
        <dbReference type="EMBL" id="MFC7181553.1"/>
    </source>
</evidence>
<accession>A0ABW2G2W9</accession>
<keyword evidence="3" id="KW-1185">Reference proteome</keyword>
<dbReference type="EMBL" id="JBHTAJ010000033">
    <property type="protein sequence ID" value="MFC7181553.1"/>
    <property type="molecule type" value="Genomic_DNA"/>
</dbReference>
<protein>
    <submittedName>
        <fullName evidence="2">Uncharacterized protein</fullName>
    </submittedName>
</protein>
<evidence type="ECO:0000256" key="1">
    <source>
        <dbReference type="SAM" id="MobiDB-lite"/>
    </source>
</evidence>
<feature type="region of interest" description="Disordered" evidence="1">
    <location>
        <begin position="204"/>
        <end position="227"/>
    </location>
</feature>
<gene>
    <name evidence="2" type="ORF">ACFQMG_18535</name>
</gene>
<name>A0ABW2G2W9_9ACTN</name>
<reference evidence="3" key="1">
    <citation type="journal article" date="2019" name="Int. J. Syst. Evol. Microbiol.">
        <title>The Global Catalogue of Microorganisms (GCM) 10K type strain sequencing project: providing services to taxonomists for standard genome sequencing and annotation.</title>
        <authorList>
            <consortium name="The Broad Institute Genomics Platform"/>
            <consortium name="The Broad Institute Genome Sequencing Center for Infectious Disease"/>
            <person name="Wu L."/>
            <person name="Ma J."/>
        </authorList>
    </citation>
    <scope>NUCLEOTIDE SEQUENCE [LARGE SCALE GENOMIC DNA]</scope>
    <source>
        <strain evidence="3">CGMCC 1.12859</strain>
    </source>
</reference>